<protein>
    <submittedName>
        <fullName evidence="2">Uncharacterized protein</fullName>
    </submittedName>
</protein>
<evidence type="ECO:0000313" key="3">
    <source>
        <dbReference type="Proteomes" id="UP000367750"/>
    </source>
</evidence>
<dbReference type="EMBL" id="VYKK01000033">
    <property type="protein sequence ID" value="KAA8996585.1"/>
    <property type="molecule type" value="Genomic_DNA"/>
</dbReference>
<sequence>MSTTRYSINSYNIIKKTILLGILIVTFFSFDRDIWAASGEKVSVRVDSRLEQNTSHFTADIIIQTTDLDLFNDKVFLSYHVYDAKDKEILWEGSRIPLTLNNAGYAKLTLDLDLKLVLPSDSLQYAKLKFDFVDEKNVYWFSQNSNIDLTTDTIIVDQSVFNKFIGTIVYAFLDTPVIFALNLIFLVSTIYLVFRLKKSELFLN</sequence>
<dbReference type="RefSeq" id="WP_150459750.1">
    <property type="nucleotide sequence ID" value="NZ_VYKK01000033.1"/>
</dbReference>
<accession>A0A5J5FTE0</accession>
<comment type="caution">
    <text evidence="2">The sequence shown here is derived from an EMBL/GenBank/DDBJ whole genome shotgun (WGS) entry which is preliminary data.</text>
</comment>
<gene>
    <name evidence="2" type="ORF">F4V43_18480</name>
</gene>
<dbReference type="Proteomes" id="UP000367750">
    <property type="component" value="Unassembled WGS sequence"/>
</dbReference>
<dbReference type="AlphaFoldDB" id="A0A5J5FTE0"/>
<name>A0A5J5FTE0_9BACL</name>
<keyword evidence="1" id="KW-0472">Membrane</keyword>
<dbReference type="OrthoDB" id="2626513at2"/>
<keyword evidence="3" id="KW-1185">Reference proteome</keyword>
<evidence type="ECO:0000313" key="2">
    <source>
        <dbReference type="EMBL" id="KAA8996585.1"/>
    </source>
</evidence>
<keyword evidence="1" id="KW-1133">Transmembrane helix</keyword>
<feature type="transmembrane region" description="Helical" evidence="1">
    <location>
        <begin position="168"/>
        <end position="194"/>
    </location>
</feature>
<keyword evidence="1" id="KW-0812">Transmembrane</keyword>
<reference evidence="2 3" key="1">
    <citation type="submission" date="2019-09" db="EMBL/GenBank/DDBJ databases">
        <title>Bacillus ochoae sp. nov., Paenibacillus whitsoniae sp. nov., Paenibacillus spiritus sp. nov. Isolated from the Mars Exploration Rover during spacecraft assembly.</title>
        <authorList>
            <person name="Seuylemezian A."/>
            <person name="Vaishampayan P."/>
        </authorList>
    </citation>
    <scope>NUCLEOTIDE SEQUENCE [LARGE SCALE GENOMIC DNA]</scope>
    <source>
        <strain evidence="2 3">MER_111</strain>
    </source>
</reference>
<evidence type="ECO:0000256" key="1">
    <source>
        <dbReference type="SAM" id="Phobius"/>
    </source>
</evidence>
<proteinExistence type="predicted"/>
<organism evidence="2 3">
    <name type="scientific">Paenibacillus spiritus</name>
    <dbReference type="NCBI Taxonomy" id="2496557"/>
    <lineage>
        <taxon>Bacteria</taxon>
        <taxon>Bacillati</taxon>
        <taxon>Bacillota</taxon>
        <taxon>Bacilli</taxon>
        <taxon>Bacillales</taxon>
        <taxon>Paenibacillaceae</taxon>
        <taxon>Paenibacillus</taxon>
    </lineage>
</organism>